<protein>
    <recommendedName>
        <fullName evidence="5">SGNH hydrolase</fullName>
    </recommendedName>
</protein>
<name>A0A1E7EKV8_9STRA</name>
<dbReference type="InterPro" id="IPR001087">
    <property type="entry name" value="GDSL"/>
</dbReference>
<feature type="region of interest" description="Disordered" evidence="2">
    <location>
        <begin position="18"/>
        <end position="63"/>
    </location>
</feature>
<proteinExistence type="predicted"/>
<dbReference type="KEGG" id="fcy:FRACYDRAFT_254525"/>
<evidence type="ECO:0000313" key="3">
    <source>
        <dbReference type="EMBL" id="OEU06505.1"/>
    </source>
</evidence>
<reference evidence="3 4" key="1">
    <citation type="submission" date="2016-09" db="EMBL/GenBank/DDBJ databases">
        <title>Extensive genetic diversity and differential bi-allelic expression allows diatom success in the polar Southern Ocean.</title>
        <authorList>
            <consortium name="DOE Joint Genome Institute"/>
            <person name="Mock T."/>
            <person name="Otillar R.P."/>
            <person name="Strauss J."/>
            <person name="Dupont C."/>
            <person name="Frickenhaus S."/>
            <person name="Maumus F."/>
            <person name="Mcmullan M."/>
            <person name="Sanges R."/>
            <person name="Schmutz J."/>
            <person name="Toseland A."/>
            <person name="Valas R."/>
            <person name="Veluchamy A."/>
            <person name="Ward B.J."/>
            <person name="Allen A."/>
            <person name="Barry K."/>
            <person name="Falciatore A."/>
            <person name="Ferrante M."/>
            <person name="Fortunato A.E."/>
            <person name="Gloeckner G."/>
            <person name="Gruber A."/>
            <person name="Hipkin R."/>
            <person name="Janech M."/>
            <person name="Kroth P."/>
            <person name="Leese F."/>
            <person name="Lindquist E."/>
            <person name="Lyon B.R."/>
            <person name="Martin J."/>
            <person name="Mayer C."/>
            <person name="Parker M."/>
            <person name="Quesneville H."/>
            <person name="Raymond J."/>
            <person name="Uhlig C."/>
            <person name="Valentin K.U."/>
            <person name="Worden A.Z."/>
            <person name="Armbrust E.V."/>
            <person name="Bowler C."/>
            <person name="Green B."/>
            <person name="Moulton V."/>
            <person name="Van Oosterhout C."/>
            <person name="Grigoriev I."/>
        </authorList>
    </citation>
    <scope>NUCLEOTIDE SEQUENCE [LARGE SCALE GENOMIC DNA]</scope>
    <source>
        <strain evidence="3 4">CCMP1102</strain>
    </source>
</reference>
<dbReference type="EMBL" id="KV784408">
    <property type="protein sequence ID" value="OEU06505.1"/>
    <property type="molecule type" value="Genomic_DNA"/>
</dbReference>
<organism evidence="3 4">
    <name type="scientific">Fragilariopsis cylindrus CCMP1102</name>
    <dbReference type="NCBI Taxonomy" id="635003"/>
    <lineage>
        <taxon>Eukaryota</taxon>
        <taxon>Sar</taxon>
        <taxon>Stramenopiles</taxon>
        <taxon>Ochrophyta</taxon>
        <taxon>Bacillariophyta</taxon>
        <taxon>Bacillariophyceae</taxon>
        <taxon>Bacillariophycidae</taxon>
        <taxon>Bacillariales</taxon>
        <taxon>Bacillariaceae</taxon>
        <taxon>Fragilariopsis</taxon>
    </lineage>
</organism>
<evidence type="ECO:0000256" key="1">
    <source>
        <dbReference type="ARBA" id="ARBA00022801"/>
    </source>
</evidence>
<evidence type="ECO:0000256" key="2">
    <source>
        <dbReference type="SAM" id="MobiDB-lite"/>
    </source>
</evidence>
<dbReference type="InterPro" id="IPR036514">
    <property type="entry name" value="SGNH_hydro_sf"/>
</dbReference>
<accession>A0A1E7EKV8</accession>
<dbReference type="PANTHER" id="PTHR45648:SF22">
    <property type="entry name" value="GDSL LIPASE_ACYLHYDROLASE FAMILY PROTEIN (AFU_ORTHOLOGUE AFUA_4G14700)"/>
    <property type="match status" value="1"/>
</dbReference>
<dbReference type="Gene3D" id="3.40.50.1110">
    <property type="entry name" value="SGNH hydrolase"/>
    <property type="match status" value="1"/>
</dbReference>
<feature type="compositionally biased region" description="Low complexity" evidence="2">
    <location>
        <begin position="18"/>
        <end position="29"/>
    </location>
</feature>
<keyword evidence="1" id="KW-0378">Hydrolase</keyword>
<keyword evidence="4" id="KW-1185">Reference proteome</keyword>
<dbReference type="OrthoDB" id="1600564at2759"/>
<dbReference type="GO" id="GO:0016788">
    <property type="term" value="F:hydrolase activity, acting on ester bonds"/>
    <property type="evidence" value="ECO:0007669"/>
    <property type="project" value="InterPro"/>
</dbReference>
<sequence length="414" mass="44407">MAVLLSVITAAAPDDSIISKSSKSSKSSKYSTFRSKLCKKTKRPAVSPTTKSPSFNPTTPSPTKTPSALCFLTDLNVFGDSLSDTGNGVQYYPCTETYCGDRASNGPLIVELISDALGLGPVIPATKPDATNPSLPIPSGVEGANNWAFSSASANTRKIRKKTNVTNDFAFQIELYKSDLEEKQGTTTSPSIEATTLQVVFFGGNDVREAVASRAGATTFIGASLDALITSIEALANMGACSFLVFGPPNVGLAPIVAKFQSERVTKLITDLSSFFSQALENRLSQINISNNDSKCLGVQFVDLFTLSNEYTDTEEFDTEFPDPLAYCNSRFAVPCEACNVVLGKFAYPLRVNTTSGICNCPVPVISEDDTQLECSQFAFFDELHTTTALNEKLTARILEDLIGEVKVDDLGEN</sequence>
<evidence type="ECO:0000313" key="4">
    <source>
        <dbReference type="Proteomes" id="UP000095751"/>
    </source>
</evidence>
<dbReference type="InterPro" id="IPR051058">
    <property type="entry name" value="GDSL_Est/Lipase"/>
</dbReference>
<dbReference type="AlphaFoldDB" id="A0A1E7EKV8"/>
<dbReference type="PANTHER" id="PTHR45648">
    <property type="entry name" value="GDSL LIPASE/ACYLHYDROLASE FAMILY PROTEIN (AFU_ORTHOLOGUE AFUA_4G14700)"/>
    <property type="match status" value="1"/>
</dbReference>
<feature type="compositionally biased region" description="Low complexity" evidence="2">
    <location>
        <begin position="47"/>
        <end position="63"/>
    </location>
</feature>
<dbReference type="InParanoid" id="A0A1E7EKV8"/>
<gene>
    <name evidence="3" type="ORF">FRACYDRAFT_254525</name>
</gene>
<dbReference type="Proteomes" id="UP000095751">
    <property type="component" value="Unassembled WGS sequence"/>
</dbReference>
<dbReference type="Pfam" id="PF00657">
    <property type="entry name" value="Lipase_GDSL"/>
    <property type="match status" value="1"/>
</dbReference>
<evidence type="ECO:0008006" key="5">
    <source>
        <dbReference type="Google" id="ProtNLM"/>
    </source>
</evidence>